<feature type="compositionally biased region" description="Basic residues" evidence="1">
    <location>
        <begin position="7"/>
        <end position="16"/>
    </location>
</feature>
<evidence type="ECO:0000313" key="3">
    <source>
        <dbReference type="Proteomes" id="UP000075243"/>
    </source>
</evidence>
<proteinExistence type="predicted"/>
<reference evidence="2 3" key="1">
    <citation type="journal article" date="2012" name="Nat. Biotechnol.">
        <title>Draft genome sequence of pigeonpea (Cajanus cajan), an orphan legume crop of resource-poor farmers.</title>
        <authorList>
            <person name="Varshney R.K."/>
            <person name="Chen W."/>
            <person name="Li Y."/>
            <person name="Bharti A.K."/>
            <person name="Saxena R.K."/>
            <person name="Schlueter J.A."/>
            <person name="Donoghue M.T."/>
            <person name="Azam S."/>
            <person name="Fan G."/>
            <person name="Whaley A.M."/>
            <person name="Farmer A.D."/>
            <person name="Sheridan J."/>
            <person name="Iwata A."/>
            <person name="Tuteja R."/>
            <person name="Penmetsa R.V."/>
            <person name="Wu W."/>
            <person name="Upadhyaya H.D."/>
            <person name="Yang S.P."/>
            <person name="Shah T."/>
            <person name="Saxena K.B."/>
            <person name="Michael T."/>
            <person name="McCombie W.R."/>
            <person name="Yang B."/>
            <person name="Zhang G."/>
            <person name="Yang H."/>
            <person name="Wang J."/>
            <person name="Spillane C."/>
            <person name="Cook D.R."/>
            <person name="May G.D."/>
            <person name="Xu X."/>
            <person name="Jackson S.A."/>
        </authorList>
    </citation>
    <scope>NUCLEOTIDE SEQUENCE [LARGE SCALE GENOMIC DNA]</scope>
    <source>
        <strain evidence="3">cv. Asha</strain>
    </source>
</reference>
<dbReference type="EMBL" id="CM003609">
    <property type="protein sequence ID" value="KYP63384.1"/>
    <property type="molecule type" value="Genomic_DNA"/>
</dbReference>
<name>A0A151T8Q5_CAJCA</name>
<accession>A0A151T8Q5</accession>
<sequence length="143" mass="15763">MVSSRGRGGRGNRGRGSRSGCPQCSHCKRMSHTQENCYSLHGFPEKTTNLSKSDQSKKVDRKIPENDYQEYLQWKAMSQAQSSSTATISTAYISQLTASQSPWIIDSGASDYIAGNDSMFSSMSPLKSLHLITLSYLSKISPK</sequence>
<dbReference type="AlphaFoldDB" id="A0A151T8Q5"/>
<evidence type="ECO:0000256" key="1">
    <source>
        <dbReference type="SAM" id="MobiDB-lite"/>
    </source>
</evidence>
<gene>
    <name evidence="2" type="ORF">KK1_017952</name>
</gene>
<feature type="region of interest" description="Disordered" evidence="1">
    <location>
        <begin position="1"/>
        <end position="25"/>
    </location>
</feature>
<protein>
    <recommendedName>
        <fullName evidence="4">Retrovirus-related Pol polyprotein from transposon TNT 1-94</fullName>
    </recommendedName>
</protein>
<evidence type="ECO:0008006" key="4">
    <source>
        <dbReference type="Google" id="ProtNLM"/>
    </source>
</evidence>
<dbReference type="Proteomes" id="UP000075243">
    <property type="component" value="Chromosome 7"/>
</dbReference>
<dbReference type="OMA" id="SHTQENC"/>
<keyword evidence="3" id="KW-1185">Reference proteome</keyword>
<dbReference type="Gramene" id="C.cajan_17440.t">
    <property type="protein sequence ID" value="C.cajan_17440.t.cds1"/>
    <property type="gene ID" value="C.cajan_17440"/>
</dbReference>
<evidence type="ECO:0000313" key="2">
    <source>
        <dbReference type="EMBL" id="KYP63384.1"/>
    </source>
</evidence>
<organism evidence="2 3">
    <name type="scientific">Cajanus cajan</name>
    <name type="common">Pigeon pea</name>
    <name type="synonym">Cajanus indicus</name>
    <dbReference type="NCBI Taxonomy" id="3821"/>
    <lineage>
        <taxon>Eukaryota</taxon>
        <taxon>Viridiplantae</taxon>
        <taxon>Streptophyta</taxon>
        <taxon>Embryophyta</taxon>
        <taxon>Tracheophyta</taxon>
        <taxon>Spermatophyta</taxon>
        <taxon>Magnoliopsida</taxon>
        <taxon>eudicotyledons</taxon>
        <taxon>Gunneridae</taxon>
        <taxon>Pentapetalae</taxon>
        <taxon>rosids</taxon>
        <taxon>fabids</taxon>
        <taxon>Fabales</taxon>
        <taxon>Fabaceae</taxon>
        <taxon>Papilionoideae</taxon>
        <taxon>50 kb inversion clade</taxon>
        <taxon>NPAAA clade</taxon>
        <taxon>indigoferoid/millettioid clade</taxon>
        <taxon>Phaseoleae</taxon>
        <taxon>Cajanus</taxon>
    </lineage>
</organism>